<feature type="transmembrane region" description="Helical" evidence="2">
    <location>
        <begin position="122"/>
        <end position="142"/>
    </location>
</feature>
<feature type="transmembrane region" description="Helical" evidence="2">
    <location>
        <begin position="69"/>
        <end position="86"/>
    </location>
</feature>
<keyword evidence="4" id="KW-1185">Reference proteome</keyword>
<dbReference type="RefSeq" id="WP_277193684.1">
    <property type="nucleotide sequence ID" value="NZ_JAROAV010000057.1"/>
</dbReference>
<feature type="transmembrane region" description="Helical" evidence="2">
    <location>
        <begin position="218"/>
        <end position="234"/>
    </location>
</feature>
<feature type="region of interest" description="Disordered" evidence="1">
    <location>
        <begin position="1"/>
        <end position="27"/>
    </location>
</feature>
<comment type="caution">
    <text evidence="3">The sequence shown here is derived from an EMBL/GenBank/DDBJ whole genome shotgun (WGS) entry which is preliminary data.</text>
</comment>
<organism evidence="3 4">
    <name type="scientific">Luteipulveratus flavus</name>
    <dbReference type="NCBI Taxonomy" id="3031728"/>
    <lineage>
        <taxon>Bacteria</taxon>
        <taxon>Bacillati</taxon>
        <taxon>Actinomycetota</taxon>
        <taxon>Actinomycetes</taxon>
        <taxon>Micrococcales</taxon>
        <taxon>Dermacoccaceae</taxon>
        <taxon>Luteipulveratus</taxon>
    </lineage>
</organism>
<feature type="compositionally biased region" description="Low complexity" evidence="1">
    <location>
        <begin position="18"/>
        <end position="27"/>
    </location>
</feature>
<accession>A0ABT6CC55</accession>
<feature type="transmembrane region" description="Helical" evidence="2">
    <location>
        <begin position="154"/>
        <end position="174"/>
    </location>
</feature>
<dbReference type="EMBL" id="JAROAV010000057">
    <property type="protein sequence ID" value="MDF8266474.1"/>
    <property type="molecule type" value="Genomic_DNA"/>
</dbReference>
<proteinExistence type="predicted"/>
<reference evidence="3 4" key="1">
    <citation type="submission" date="2023-03" db="EMBL/GenBank/DDBJ databases">
        <title>YIM 133296 draft genome.</title>
        <authorList>
            <person name="Xiong L."/>
        </authorList>
    </citation>
    <scope>NUCLEOTIDE SEQUENCE [LARGE SCALE GENOMIC DNA]</scope>
    <source>
        <strain evidence="3 4">YIM 133296</strain>
    </source>
</reference>
<feature type="transmembrane region" description="Helical" evidence="2">
    <location>
        <begin position="363"/>
        <end position="383"/>
    </location>
</feature>
<evidence type="ECO:0000313" key="3">
    <source>
        <dbReference type="EMBL" id="MDF8266474.1"/>
    </source>
</evidence>
<feature type="transmembrane region" description="Helical" evidence="2">
    <location>
        <begin position="246"/>
        <end position="265"/>
    </location>
</feature>
<name>A0ABT6CC55_9MICO</name>
<feature type="transmembrane region" description="Helical" evidence="2">
    <location>
        <begin position="395"/>
        <end position="416"/>
    </location>
</feature>
<protein>
    <submittedName>
        <fullName evidence="3">Uncharacterized protein</fullName>
    </submittedName>
</protein>
<gene>
    <name evidence="3" type="ORF">P4R38_19665</name>
</gene>
<sequence>MSPASSISPPRKPVRTLAPAAPVRRARAARPAAEMPVEDDGLRRLARALMLLTVFLLGIRSTVFSGVTYGVALSLALAPLWLQALWRYWGARLLVGTGALAAVTGVWLAWAGTPARQVDHAIAAQDLALVVGAVAAVGVILWCRQIFTDTQIGVTFGLGLLANAVLNPGALTAGNPWKFGYLVPVSVLVLSLVQRSDRRGTQLLLTLLLALSCAMNDARSYFGTFLLVAVLVVWQMRPVSMSRGRAWGWTVALLGGLAVGAYYLGQSLLVDGFLGEAAQARTQEQLRASGSLILGGRPEAAASFGLLRDQPGGYGVGVVPSLHDINVAKSSMFDILSFQPDTGYVENFMFGGRFELHSTLGDLWAHFGALGVLLALIIGYHVVRGAALRITSGEASALLLFLSWWTLWNLLFSPLYSALPTLVLGLGLTLTPRGRPDPAESRPARSAGAAS</sequence>
<feature type="transmembrane region" description="Helical" evidence="2">
    <location>
        <begin position="93"/>
        <end position="110"/>
    </location>
</feature>
<evidence type="ECO:0000256" key="2">
    <source>
        <dbReference type="SAM" id="Phobius"/>
    </source>
</evidence>
<keyword evidence="2" id="KW-0812">Transmembrane</keyword>
<evidence type="ECO:0000256" key="1">
    <source>
        <dbReference type="SAM" id="MobiDB-lite"/>
    </source>
</evidence>
<keyword evidence="2" id="KW-0472">Membrane</keyword>
<evidence type="ECO:0000313" key="4">
    <source>
        <dbReference type="Proteomes" id="UP001528912"/>
    </source>
</evidence>
<dbReference type="Proteomes" id="UP001528912">
    <property type="component" value="Unassembled WGS sequence"/>
</dbReference>
<keyword evidence="2" id="KW-1133">Transmembrane helix</keyword>